<proteinExistence type="predicted"/>
<comment type="caution">
    <text evidence="1">The sequence shown here is derived from an EMBL/GenBank/DDBJ whole genome shotgun (WGS) entry which is preliminary data.</text>
</comment>
<reference evidence="1" key="1">
    <citation type="submission" date="2020-10" db="EMBL/GenBank/DDBJ databases">
        <authorList>
            <person name="Gilroy R."/>
        </authorList>
    </citation>
    <scope>NUCLEOTIDE SEQUENCE</scope>
    <source>
        <strain evidence="1">CHK123-3438</strain>
    </source>
</reference>
<accession>A0A9D1GNB8</accession>
<dbReference type="InterPro" id="IPR043756">
    <property type="entry name" value="DUF5702"/>
</dbReference>
<dbReference type="Pfam" id="PF18960">
    <property type="entry name" value="DUF5702"/>
    <property type="match status" value="1"/>
</dbReference>
<dbReference type="EMBL" id="DVKS01000231">
    <property type="protein sequence ID" value="HIT43189.1"/>
    <property type="molecule type" value="Genomic_DNA"/>
</dbReference>
<evidence type="ECO:0000313" key="2">
    <source>
        <dbReference type="Proteomes" id="UP000886860"/>
    </source>
</evidence>
<evidence type="ECO:0000313" key="1">
    <source>
        <dbReference type="EMBL" id="HIT43189.1"/>
    </source>
</evidence>
<dbReference type="Proteomes" id="UP000886860">
    <property type="component" value="Unassembled WGS sequence"/>
</dbReference>
<protein>
    <submittedName>
        <fullName evidence="1">Uncharacterized protein</fullName>
    </submittedName>
</protein>
<organism evidence="1 2">
    <name type="scientific">Candidatus Caccovicinus merdipullorum</name>
    <dbReference type="NCBI Taxonomy" id="2840724"/>
    <lineage>
        <taxon>Bacteria</taxon>
        <taxon>Bacillati</taxon>
        <taxon>Bacillota</taxon>
        <taxon>Clostridia</taxon>
        <taxon>Eubacteriales</taxon>
        <taxon>Candidatus Caccovicinus</taxon>
    </lineage>
</organism>
<reference evidence="1" key="2">
    <citation type="journal article" date="2021" name="PeerJ">
        <title>Extensive microbial diversity within the chicken gut microbiome revealed by metagenomics and culture.</title>
        <authorList>
            <person name="Gilroy R."/>
            <person name="Ravi A."/>
            <person name="Getino M."/>
            <person name="Pursley I."/>
            <person name="Horton D.L."/>
            <person name="Alikhan N.F."/>
            <person name="Baker D."/>
            <person name="Gharbi K."/>
            <person name="Hall N."/>
            <person name="Watson M."/>
            <person name="Adriaenssens E.M."/>
            <person name="Foster-Nyarko E."/>
            <person name="Jarju S."/>
            <person name="Secka A."/>
            <person name="Antonio M."/>
            <person name="Oren A."/>
            <person name="Chaudhuri R.R."/>
            <person name="La Ragione R."/>
            <person name="Hildebrand F."/>
            <person name="Pallen M.J."/>
        </authorList>
    </citation>
    <scope>NUCLEOTIDE SEQUENCE</scope>
    <source>
        <strain evidence="1">CHK123-3438</strain>
    </source>
</reference>
<dbReference type="AlphaFoldDB" id="A0A9D1GNB8"/>
<sequence length="639" mass="73100">MKEKYRGQITVFLSLILICVCGLICGLLESARTAAARCYIEIAAGSAMDSLFSQYHRALWEEYRIFGLEHFEEQELTAEFADFFRAYEEQENWYPFVLEDCQVVDRQLLTEASGTYFLQEIVDYMKYGIWTKEWSETSAAESLQTIKEARQAAELSRHMEIQTKNAWKLEKCLENISECLTQQKLYREEAAERLDREDGDGFCRTADSLIDELERIPRLTEKYEEQADAFGRELDVLWQEYEEKKEDLSEPVWQAFMQELEEYRSYTDKDGERRMQVAALVPQSRERIDLTEAVCREAEEVEEYIAQWEPDDEEDELDESALWRPVQRHFGTYEVLTFPAEAGIQDKEKEGLLNRLREMADRGILSLVLPADAKVSSGLLPAENSPSHRETYKEDELKAGLLKKALTAEYCQVFLSHFCDTKEKEPAYEMEYVLFGQEIDETNLARTAELLLLVREGMNLIHILGDMEKRSQARTLAASVVGASGILPLVSITSFLIMALWAFGEAVADVKTLLAGGEVPLIKTKEDWKLSLEGLLEFAAGGNMEAAAEERSGLTYQQYLTVFLMACPHTQLLYRTMDIIEMNLAEEQPGFSLSDCAYRVDIQASGSGKHVYFSLGLWKSLMGSRDNVYPIQTSVSKAY</sequence>
<gene>
    <name evidence="1" type="ORF">IAB60_14025</name>
</gene>
<name>A0A9D1GNB8_9FIRM</name>